<gene>
    <name evidence="3" type="ORF">MIMGU_mgv11b024201mg</name>
</gene>
<feature type="region of interest" description="Disordered" evidence="1">
    <location>
        <begin position="134"/>
        <end position="163"/>
    </location>
</feature>
<organism evidence="3 4">
    <name type="scientific">Erythranthe guttata</name>
    <name type="common">Yellow monkey flower</name>
    <name type="synonym">Mimulus guttatus</name>
    <dbReference type="NCBI Taxonomy" id="4155"/>
    <lineage>
        <taxon>Eukaryota</taxon>
        <taxon>Viridiplantae</taxon>
        <taxon>Streptophyta</taxon>
        <taxon>Embryophyta</taxon>
        <taxon>Tracheophyta</taxon>
        <taxon>Spermatophyta</taxon>
        <taxon>Magnoliopsida</taxon>
        <taxon>eudicotyledons</taxon>
        <taxon>Gunneridae</taxon>
        <taxon>Pentapetalae</taxon>
        <taxon>asterids</taxon>
        <taxon>lamiids</taxon>
        <taxon>Lamiales</taxon>
        <taxon>Phrymaceae</taxon>
        <taxon>Erythranthe</taxon>
    </lineage>
</organism>
<evidence type="ECO:0000313" key="3">
    <source>
        <dbReference type="EMBL" id="EYU30618.1"/>
    </source>
</evidence>
<name>A0A022QTI1_ERYGU</name>
<evidence type="ECO:0000313" key="4">
    <source>
        <dbReference type="Proteomes" id="UP000030748"/>
    </source>
</evidence>
<dbReference type="eggNOG" id="ENOG502QVBB">
    <property type="taxonomic scope" value="Eukaryota"/>
</dbReference>
<feature type="non-terminal residue" evidence="3">
    <location>
        <position position="231"/>
    </location>
</feature>
<sequence length="231" mass="26673">MEEKSSKRIRLVFRDDDILTETQKSDGLNRSWVLLKPYQNDTVSDVASHLLHAFQLHQSCPHGLLLSVSGFVLPPFESTGILKDDEVIRVRKRREVLSITGNNAVADEVEKLRAAEKQPVNNGVLLLANDEFEKEKGGYESDEPEEELEEDVEAPKKRKRKAEEKIEGSNMCDVVVLTSLMRFGFQMLFLLGRRSDVLRLLEPLRTMLLQKKRLRTLIMRESIQRRRINVF</sequence>
<dbReference type="InterPro" id="IPR031722">
    <property type="entry name" value="Coilin_N"/>
</dbReference>
<keyword evidence="4" id="KW-1185">Reference proteome</keyword>
<dbReference type="PANTHER" id="PTHR15197:SF0">
    <property type="entry name" value="COILIN"/>
    <property type="match status" value="1"/>
</dbReference>
<feature type="compositionally biased region" description="Acidic residues" evidence="1">
    <location>
        <begin position="140"/>
        <end position="152"/>
    </location>
</feature>
<dbReference type="EMBL" id="KI631019">
    <property type="protein sequence ID" value="EYU30618.1"/>
    <property type="molecule type" value="Genomic_DNA"/>
</dbReference>
<dbReference type="PANTHER" id="PTHR15197">
    <property type="entry name" value="COILIN P80"/>
    <property type="match status" value="1"/>
</dbReference>
<dbReference type="Proteomes" id="UP000030748">
    <property type="component" value="Unassembled WGS sequence"/>
</dbReference>
<protein>
    <recommendedName>
        <fullName evidence="2">Coilin N-terminal domain-containing protein</fullName>
    </recommendedName>
</protein>
<dbReference type="Pfam" id="PF15862">
    <property type="entry name" value="Coilin_N"/>
    <property type="match status" value="1"/>
</dbReference>
<dbReference type="InterPro" id="IPR024822">
    <property type="entry name" value="Coilin"/>
</dbReference>
<feature type="domain" description="Coilin N-terminal" evidence="2">
    <location>
        <begin position="8"/>
        <end position="160"/>
    </location>
</feature>
<accession>A0A022QTI1</accession>
<dbReference type="AlphaFoldDB" id="A0A022QTI1"/>
<reference evidence="3 4" key="1">
    <citation type="journal article" date="2013" name="Proc. Natl. Acad. Sci. U.S.A.">
        <title>Fine-scale variation in meiotic recombination in Mimulus inferred from population shotgun sequencing.</title>
        <authorList>
            <person name="Hellsten U."/>
            <person name="Wright K.M."/>
            <person name="Jenkins J."/>
            <person name="Shu S."/>
            <person name="Yuan Y."/>
            <person name="Wessler S.R."/>
            <person name="Schmutz J."/>
            <person name="Willis J.H."/>
            <person name="Rokhsar D.S."/>
        </authorList>
    </citation>
    <scope>NUCLEOTIDE SEQUENCE [LARGE SCALE GENOMIC DNA]</scope>
    <source>
        <strain evidence="4">cv. DUN x IM62</strain>
    </source>
</reference>
<evidence type="ECO:0000256" key="1">
    <source>
        <dbReference type="SAM" id="MobiDB-lite"/>
    </source>
</evidence>
<dbReference type="STRING" id="4155.A0A022QTI1"/>
<proteinExistence type="predicted"/>
<evidence type="ECO:0000259" key="2">
    <source>
        <dbReference type="Pfam" id="PF15862"/>
    </source>
</evidence>